<keyword evidence="2" id="KW-1185">Reference proteome</keyword>
<dbReference type="InterPro" id="IPR008573">
    <property type="entry name" value="Baculovirus_U-box/Ring-like"/>
</dbReference>
<evidence type="ECO:0000313" key="2">
    <source>
        <dbReference type="Proteomes" id="UP000204644"/>
    </source>
</evidence>
<organism evidence="1 2">
    <name type="scientific">Agrotis segetum nuclear polyhedrosis virus</name>
    <name type="common">AsNPV</name>
    <dbReference type="NCBI Taxonomy" id="1962501"/>
    <lineage>
        <taxon>Viruses</taxon>
        <taxon>Viruses incertae sedis</taxon>
        <taxon>Naldaviricetes</taxon>
        <taxon>Lefavirales</taxon>
        <taxon>Baculoviridae</taxon>
        <taxon>Alphabaculovirus</taxon>
        <taxon>Alphabaculovirus agsegetum</taxon>
    </lineage>
</organism>
<protein>
    <submittedName>
        <fullName evidence="1">ORF-117</fullName>
    </submittedName>
</protein>
<dbReference type="EMBL" id="DQ123841">
    <property type="protein sequence ID" value="AAZ38283.1"/>
    <property type="molecule type" value="Genomic_DNA"/>
</dbReference>
<reference evidence="1 2" key="2">
    <citation type="journal article" date="2006" name="J. Gen. Virol.">
        <title>Genome sequence of an enhancin gene-rich nucleopolyhedrovirus (NPV) from Agrotis segetum: collinearity with Spodoptera exigua multiple NPV.</title>
        <authorList>
            <person name="Jakubowska A.K."/>
            <person name="Peters S.A."/>
            <person name="Ziemnicka J."/>
            <person name="Vlak J.M."/>
            <person name="van Oers M.M."/>
        </authorList>
    </citation>
    <scope>NUCLEOTIDE SEQUENCE [LARGE SCALE GENOMIC DNA]</scope>
</reference>
<reference evidence="2" key="1">
    <citation type="journal article" date="2005" name="J. Invertebr. Pathol.">
        <title>Molecular characterization of Agrotis segetum nucleopolyhedrovirus from Poland.</title>
        <authorList>
            <person name="Jakubowska A."/>
            <person name="van Oers M.M."/>
            <person name="Ziemnicka J."/>
            <person name="Lipa J.J."/>
            <person name="Vlak J.M."/>
        </authorList>
    </citation>
    <scope>NUCLEOTIDE SEQUENCE [LARGE SCALE GENOMIC DNA]</scope>
</reference>
<evidence type="ECO:0000313" key="1">
    <source>
        <dbReference type="EMBL" id="AAZ38283.1"/>
    </source>
</evidence>
<dbReference type="Proteomes" id="UP000204644">
    <property type="component" value="Segment"/>
</dbReference>
<organismHost>
    <name type="scientific">Lepidoptera</name>
    <name type="common">moths &amp; butterflies</name>
    <dbReference type="NCBI Taxonomy" id="7088"/>
</organismHost>
<accession>Q287F5</accession>
<proteinExistence type="predicted"/>
<dbReference type="OrthoDB" id="12505at10239"/>
<dbReference type="Pfam" id="PF05883">
    <property type="entry name" value="Baculo_RING"/>
    <property type="match status" value="1"/>
</dbReference>
<dbReference type="KEGG" id="vg:3974279"/>
<name>Q287F5_NPVAS</name>
<dbReference type="GeneID" id="3974279"/>
<dbReference type="RefSeq" id="YP_529787.1">
    <property type="nucleotide sequence ID" value="NC_007921.1"/>
</dbReference>
<sequence>MFKQMWPKCMVECQICFGRICNDGVVAVSEYKTLNLEKMFHNTCLRRWQRENTRDPFNRNVKFYFSFPPKSESECSALLDQMTGFIGDEPADREYAAEYQRANREPVLDFELDFGSLLLYK</sequence>